<sequence length="112" mass="12080">MAAPPRVGVGVFVFDSARGGNFLTGKRKGSHGAGTWALPGGHLEHGESFEECGSREIEEETGLTLSRIQYLTTTNSVFEDTGKHYVTVFMIALTYPGADGEPQEARVSYDNL</sequence>
<dbReference type="CDD" id="cd04678">
    <property type="entry name" value="NUDIX_MTH2_Nudt15"/>
    <property type="match status" value="1"/>
</dbReference>
<dbReference type="InterPro" id="IPR000086">
    <property type="entry name" value="NUDIX_hydrolase_dom"/>
</dbReference>
<proteinExistence type="predicted"/>
<comment type="caution">
    <text evidence="3">The sequence shown here is derived from an EMBL/GenBank/DDBJ whole genome shotgun (WGS) entry which is preliminary data.</text>
</comment>
<evidence type="ECO:0000256" key="1">
    <source>
        <dbReference type="ARBA" id="ARBA00022801"/>
    </source>
</evidence>
<dbReference type="FunFam" id="3.90.79.10:FF:000060">
    <property type="entry name" value="Nudix hydrolase 1"/>
    <property type="match status" value="1"/>
</dbReference>
<dbReference type="PROSITE" id="PS51462">
    <property type="entry name" value="NUDIX"/>
    <property type="match status" value="1"/>
</dbReference>
<dbReference type="SUPFAM" id="SSF55811">
    <property type="entry name" value="Nudix"/>
    <property type="match status" value="1"/>
</dbReference>
<dbReference type="GO" id="GO:0006203">
    <property type="term" value="P:dGTP catabolic process"/>
    <property type="evidence" value="ECO:0007669"/>
    <property type="project" value="TreeGrafter"/>
</dbReference>
<dbReference type="AlphaFoldDB" id="A0AAN7YI77"/>
<dbReference type="Gene3D" id="3.90.79.10">
    <property type="entry name" value="Nucleoside Triphosphate Pyrophosphohydrolase"/>
    <property type="match status" value="1"/>
</dbReference>
<dbReference type="EMBL" id="JAVRRL010000013">
    <property type="protein sequence ID" value="KAK5115293.1"/>
    <property type="molecule type" value="Genomic_DNA"/>
</dbReference>
<feature type="domain" description="Nudix hydrolase" evidence="2">
    <location>
        <begin position="4"/>
        <end position="112"/>
    </location>
</feature>
<protein>
    <recommendedName>
        <fullName evidence="2">Nudix hydrolase domain-containing protein</fullName>
    </recommendedName>
</protein>
<dbReference type="PANTHER" id="PTHR16099:SF5">
    <property type="entry name" value="NUCLEOTIDE TRIPHOSPHATE DIPHOSPHATASE NUDT15"/>
    <property type="match status" value="1"/>
</dbReference>
<dbReference type="Pfam" id="PF00293">
    <property type="entry name" value="NUDIX"/>
    <property type="match status" value="1"/>
</dbReference>
<dbReference type="PRINTS" id="PR00502">
    <property type="entry name" value="NUDIXFAMILY"/>
</dbReference>
<name>A0AAN7YI77_9PEZI</name>
<keyword evidence="1" id="KW-0378">Hydrolase</keyword>
<evidence type="ECO:0000313" key="4">
    <source>
        <dbReference type="Proteomes" id="UP001310890"/>
    </source>
</evidence>
<dbReference type="Proteomes" id="UP001310890">
    <property type="component" value="Unassembled WGS sequence"/>
</dbReference>
<dbReference type="GO" id="GO:0035539">
    <property type="term" value="F:8-oxo-7,8-dihydrodeoxyguanosine triphosphate pyrophosphatase activity"/>
    <property type="evidence" value="ECO:0007669"/>
    <property type="project" value="TreeGrafter"/>
</dbReference>
<evidence type="ECO:0000313" key="3">
    <source>
        <dbReference type="EMBL" id="KAK5115293.1"/>
    </source>
</evidence>
<dbReference type="InterPro" id="IPR020476">
    <property type="entry name" value="Nudix_hydrolase"/>
</dbReference>
<reference evidence="3" key="1">
    <citation type="submission" date="2023-08" db="EMBL/GenBank/DDBJ databases">
        <title>Black Yeasts Isolated from many extreme environments.</title>
        <authorList>
            <person name="Coleine C."/>
            <person name="Stajich J.E."/>
            <person name="Selbmann L."/>
        </authorList>
    </citation>
    <scope>NUCLEOTIDE SEQUENCE</scope>
    <source>
        <strain evidence="3">CCFEE 5401</strain>
    </source>
</reference>
<dbReference type="GO" id="GO:0005829">
    <property type="term" value="C:cytosol"/>
    <property type="evidence" value="ECO:0007669"/>
    <property type="project" value="TreeGrafter"/>
</dbReference>
<gene>
    <name evidence="3" type="ORF">LTR62_001493</name>
</gene>
<accession>A0AAN7YI77</accession>
<dbReference type="InterPro" id="IPR015797">
    <property type="entry name" value="NUDIX_hydrolase-like_dom_sf"/>
</dbReference>
<organism evidence="3 4">
    <name type="scientific">Meristemomyces frigidus</name>
    <dbReference type="NCBI Taxonomy" id="1508187"/>
    <lineage>
        <taxon>Eukaryota</taxon>
        <taxon>Fungi</taxon>
        <taxon>Dikarya</taxon>
        <taxon>Ascomycota</taxon>
        <taxon>Pezizomycotina</taxon>
        <taxon>Dothideomycetes</taxon>
        <taxon>Dothideomycetidae</taxon>
        <taxon>Mycosphaerellales</taxon>
        <taxon>Teratosphaeriaceae</taxon>
        <taxon>Meristemomyces</taxon>
    </lineage>
</organism>
<evidence type="ECO:0000259" key="2">
    <source>
        <dbReference type="PROSITE" id="PS51462"/>
    </source>
</evidence>
<dbReference type="PANTHER" id="PTHR16099">
    <property type="entry name" value="8-OXO-DGTP DIPHOSPHATES NUDT15"/>
    <property type="match status" value="1"/>
</dbReference>